<keyword evidence="7" id="KW-0830">Ubiquinone</keyword>
<feature type="transmembrane region" description="Helical" evidence="7">
    <location>
        <begin position="172"/>
        <end position="196"/>
    </location>
</feature>
<dbReference type="PRINTS" id="PR01437">
    <property type="entry name" value="NUOXDRDTASE4"/>
</dbReference>
<evidence type="ECO:0000259" key="8">
    <source>
        <dbReference type="Pfam" id="PF00361"/>
    </source>
</evidence>
<organism evidence="9">
    <name type="scientific">Goniomonas avonlea</name>
    <dbReference type="NCBI Taxonomy" id="1255295"/>
    <lineage>
        <taxon>Eukaryota</taxon>
        <taxon>Cryptophyceae</taxon>
        <taxon>Cyathomonadacea</taxon>
        <taxon>Goniomonadaceae</taxon>
        <taxon>Goniomonas</taxon>
    </lineage>
</organism>
<feature type="transmembrane region" description="Helical" evidence="7">
    <location>
        <begin position="118"/>
        <end position="136"/>
    </location>
</feature>
<evidence type="ECO:0000256" key="2">
    <source>
        <dbReference type="ARBA" id="ARBA00004141"/>
    </source>
</evidence>
<dbReference type="GO" id="GO:0015990">
    <property type="term" value="P:electron transport coupled proton transport"/>
    <property type="evidence" value="ECO:0007669"/>
    <property type="project" value="TreeGrafter"/>
</dbReference>
<dbReference type="InterPro" id="IPR003918">
    <property type="entry name" value="NADH_UbQ_OxRdtase"/>
</dbReference>
<name>A0A348G6N2_9CRYP</name>
<feature type="transmembrane region" description="Helical" evidence="7">
    <location>
        <begin position="310"/>
        <end position="330"/>
    </location>
</feature>
<geneLocation type="mitochondrion" evidence="9"/>
<keyword evidence="7" id="KW-0813">Transport</keyword>
<dbReference type="GO" id="GO:0031966">
    <property type="term" value="C:mitochondrial membrane"/>
    <property type="evidence" value="ECO:0007669"/>
    <property type="project" value="UniProtKB-SubCell"/>
</dbReference>
<dbReference type="InterPro" id="IPR001750">
    <property type="entry name" value="ND/Mrp_TM"/>
</dbReference>
<keyword evidence="4 7" id="KW-0812">Transmembrane</keyword>
<dbReference type="GO" id="GO:0048039">
    <property type="term" value="F:ubiquinone binding"/>
    <property type="evidence" value="ECO:0007669"/>
    <property type="project" value="TreeGrafter"/>
</dbReference>
<evidence type="ECO:0000313" key="9">
    <source>
        <dbReference type="EMBL" id="BBF98329.1"/>
    </source>
</evidence>
<comment type="function">
    <text evidence="7">Core subunit of the mitochondrial membrane respiratory chain NADH dehydrogenase (Complex I) which catalyzes electron transfer from NADH through the respiratory chain, using ubiquinone as an electron acceptor. Essential for the catalytic activity and assembly of complex I.</text>
</comment>
<dbReference type="PANTHER" id="PTHR43507">
    <property type="entry name" value="NADH-UBIQUINONE OXIDOREDUCTASE CHAIN 4"/>
    <property type="match status" value="1"/>
</dbReference>
<gene>
    <name evidence="9" type="primary">nad4</name>
</gene>
<feature type="transmembrane region" description="Helical" evidence="7">
    <location>
        <begin position="251"/>
        <end position="271"/>
    </location>
</feature>
<evidence type="ECO:0000256" key="3">
    <source>
        <dbReference type="ARBA" id="ARBA00009025"/>
    </source>
</evidence>
<evidence type="ECO:0000256" key="7">
    <source>
        <dbReference type="RuleBase" id="RU003297"/>
    </source>
</evidence>
<dbReference type="EC" id="7.1.1.2" evidence="7"/>
<feature type="transmembrane region" description="Helical" evidence="7">
    <location>
        <begin position="462"/>
        <end position="483"/>
    </location>
</feature>
<feature type="transmembrane region" description="Helical" evidence="7">
    <location>
        <begin position="78"/>
        <end position="106"/>
    </location>
</feature>
<protein>
    <recommendedName>
        <fullName evidence="7">NADH-ubiquinone oxidoreductase chain 4</fullName>
        <ecNumber evidence="7">7.1.1.2</ecNumber>
    </recommendedName>
</protein>
<comment type="catalytic activity">
    <reaction evidence="7">
        <text>a ubiquinone + NADH + 5 H(+)(in) = a ubiquinol + NAD(+) + 4 H(+)(out)</text>
        <dbReference type="Rhea" id="RHEA:29091"/>
        <dbReference type="Rhea" id="RHEA-COMP:9565"/>
        <dbReference type="Rhea" id="RHEA-COMP:9566"/>
        <dbReference type="ChEBI" id="CHEBI:15378"/>
        <dbReference type="ChEBI" id="CHEBI:16389"/>
        <dbReference type="ChEBI" id="CHEBI:17976"/>
        <dbReference type="ChEBI" id="CHEBI:57540"/>
        <dbReference type="ChEBI" id="CHEBI:57945"/>
        <dbReference type="EC" id="7.1.1.2"/>
    </reaction>
</comment>
<accession>A0A348G6N2</accession>
<dbReference type="PANTHER" id="PTHR43507:SF1">
    <property type="entry name" value="NADH-UBIQUINONE OXIDOREDUCTASE CHAIN 4"/>
    <property type="match status" value="1"/>
</dbReference>
<keyword evidence="7" id="KW-0679">Respiratory chain</keyword>
<feature type="transmembrane region" description="Helical" evidence="7">
    <location>
        <begin position="403"/>
        <end position="433"/>
    </location>
</feature>
<feature type="transmembrane region" description="Helical" evidence="7">
    <location>
        <begin position="277"/>
        <end position="298"/>
    </location>
</feature>
<keyword evidence="7" id="KW-0520">NAD</keyword>
<keyword evidence="7 9" id="KW-0496">Mitochondrion</keyword>
<keyword evidence="5 7" id="KW-1133">Transmembrane helix</keyword>
<feature type="transmembrane region" description="Helical" evidence="7">
    <location>
        <begin position="142"/>
        <end position="160"/>
    </location>
</feature>
<evidence type="ECO:0000256" key="5">
    <source>
        <dbReference type="ARBA" id="ARBA00022989"/>
    </source>
</evidence>
<feature type="domain" description="NADH:quinone oxidoreductase/Mrp antiporter transmembrane" evidence="8">
    <location>
        <begin position="135"/>
        <end position="422"/>
    </location>
</feature>
<dbReference type="NCBIfam" id="NF004499">
    <property type="entry name" value="PRK05846.1-3"/>
    <property type="match status" value="1"/>
</dbReference>
<evidence type="ECO:0000256" key="4">
    <source>
        <dbReference type="ARBA" id="ARBA00022692"/>
    </source>
</evidence>
<feature type="transmembrane region" description="Helical" evidence="7">
    <location>
        <begin position="6"/>
        <end position="29"/>
    </location>
</feature>
<feature type="transmembrane region" description="Helical" evidence="7">
    <location>
        <begin position="370"/>
        <end position="391"/>
    </location>
</feature>
<dbReference type="InterPro" id="IPR010227">
    <property type="entry name" value="NADH_Q_OxRdtase_chainM/4"/>
</dbReference>
<proteinExistence type="inferred from homology"/>
<evidence type="ECO:0000256" key="1">
    <source>
        <dbReference type="ARBA" id="ARBA00003257"/>
    </source>
</evidence>
<comment type="function">
    <text evidence="1">Core subunit of the mitochondrial membrane respiratory chain NADH dehydrogenase (Complex I) that is believed to belong to the minimal assembly required for catalysis. Complex I functions in the transfer of electrons from NADH to the respiratory chain. The immediate electron acceptor for the enzyme is believed to be ubiquinone.</text>
</comment>
<comment type="subcellular location">
    <subcellularLocation>
        <location evidence="2">Membrane</location>
        <topology evidence="2">Multi-pass membrane protein</topology>
    </subcellularLocation>
    <subcellularLocation>
        <location evidence="7">Mitochondrion membrane</location>
        <topology evidence="7">Multi-pass membrane protein</topology>
    </subcellularLocation>
</comment>
<dbReference type="Pfam" id="PF00361">
    <property type="entry name" value="Proton_antipo_M"/>
    <property type="match status" value="1"/>
</dbReference>
<reference evidence="9" key="1">
    <citation type="journal article" date="2018" name="BMC Biol.">
        <title>Nuclear genome sequence of the plastid-lacking cryptomonad Goniomonas avonlea provides insights into the evolution of secondary plastids.</title>
        <authorList>
            <person name="Cenci U."/>
            <person name="Sibbald S.J."/>
            <person name="Curtis B.A."/>
            <person name="Kamikawa R."/>
            <person name="Eme L."/>
            <person name="Moog D."/>
            <person name="Henrissat B."/>
            <person name="Marechal E."/>
            <person name="Chabi M."/>
            <person name="Djemiel C."/>
            <person name="Roger A.J."/>
            <person name="Kim E."/>
            <person name="Archibald J.M."/>
        </authorList>
    </citation>
    <scope>NUCLEOTIDE SEQUENCE</scope>
</reference>
<keyword evidence="6 7" id="KW-0472">Membrane</keyword>
<dbReference type="GO" id="GO:0003954">
    <property type="term" value="F:NADH dehydrogenase activity"/>
    <property type="evidence" value="ECO:0007669"/>
    <property type="project" value="TreeGrafter"/>
</dbReference>
<feature type="transmembrane region" description="Helical" evidence="7">
    <location>
        <begin position="36"/>
        <end position="58"/>
    </location>
</feature>
<comment type="similarity">
    <text evidence="3 7">Belongs to the complex I subunit 4 family.</text>
</comment>
<feature type="transmembrane region" description="Helical" evidence="7">
    <location>
        <begin position="336"/>
        <end position="358"/>
    </location>
</feature>
<feature type="transmembrane region" description="Helical" evidence="7">
    <location>
        <begin position="216"/>
        <end position="239"/>
    </location>
</feature>
<dbReference type="AlphaFoldDB" id="A0A348G6N2"/>
<dbReference type="NCBIfam" id="TIGR01972">
    <property type="entry name" value="NDH_I_M"/>
    <property type="match status" value="1"/>
</dbReference>
<dbReference type="GO" id="GO:0042773">
    <property type="term" value="P:ATP synthesis coupled electron transport"/>
    <property type="evidence" value="ECO:0007669"/>
    <property type="project" value="InterPro"/>
</dbReference>
<dbReference type="EMBL" id="AP018919">
    <property type="protein sequence ID" value="BBF98329.1"/>
    <property type="molecule type" value="Genomic_DNA"/>
</dbReference>
<evidence type="ECO:0000256" key="6">
    <source>
        <dbReference type="ARBA" id="ARBA00023136"/>
    </source>
</evidence>
<keyword evidence="7" id="KW-0249">Electron transport</keyword>
<dbReference type="GO" id="GO:0008137">
    <property type="term" value="F:NADH dehydrogenase (ubiquinone) activity"/>
    <property type="evidence" value="ECO:0007669"/>
    <property type="project" value="UniProtKB-UniRule"/>
</dbReference>
<sequence>MNMSELTTYLLPAIIFIPIFGIALILLIPREETQRIFNFGLCISLFTFFLSQFLWLFFDNASLHFQFISSAIWIPYMNIIPVFGVDGISIFFILLTTLLIPMCILASWKSVTTKIKEFIISFLILEASLCIVFSALDVLVFYIFFETVLIPMFLIIGIWGSRTRKVRAAYQFFLYTLVGSLLMLLAIFSIAFQTGTTDLQVLLSIHDFLWSEERQLLIWFAFFCSFAVKIPMLPFHIWLPEAHVEAPTAGSVILAGILLKLGAYGFLRFSISLLPEASIFFTPFIYTLSVLAIVYTSLTTLRQIDLKKIIAYSSVAHMGLVTIGLFSNNLQGIEGAILIMLSHGFVSSALFLCVGVLYERHHTRILKYYTGLAQTMPIFAIVFLFFSLANLGFPGTSSFVGEFLVIVGAIQSSVFVTLFAASGMVFCAAYSIWLCNRLLFGEITSGKLKELWYHNDLDHREIAIFLPLIFFTLFMGCYPVLFLDCIQLSVVKLLFG</sequence>